<dbReference type="EMBL" id="JAEACU010000007">
    <property type="protein sequence ID" value="KAH7521288.1"/>
    <property type="molecule type" value="Genomic_DNA"/>
</dbReference>
<sequence>MKNGSGLSSTWKSANNHYGAVIDLVFRRLSQSPKAKAQTKTIPKCYRSMGMEERLEHLENTVSSLPNGQQQIMDRLVELFQEEEKVPFASFHLEDEAQLCGLKENIKANVLPRQPSSLFATIVLARVYEARNTLSRKINFPDSKKNPLPSIKGFHPGHRCQRLFMIEACNENCEEDGDVEMEIEDTKDEEEPGSGSICVEPYHYPYYENAEIEKLEYKKGKENIITDALSRKEENEEATRQPYLNQFQIGWKKLERKLPRALS</sequence>
<name>A0A978V1Q5_ZIZJJ</name>
<protein>
    <submittedName>
        <fullName evidence="1">Uncharacterized protein</fullName>
    </submittedName>
</protein>
<reference evidence="1" key="1">
    <citation type="journal article" date="2021" name="Front. Plant Sci.">
        <title>Chromosome-Scale Genome Assembly for Chinese Sour Jujube and Insights Into Its Genome Evolution and Domestication Signature.</title>
        <authorList>
            <person name="Shen L.-Y."/>
            <person name="Luo H."/>
            <person name="Wang X.-L."/>
            <person name="Wang X.-M."/>
            <person name="Qiu X.-J."/>
            <person name="Liu H."/>
            <person name="Zhou S.-S."/>
            <person name="Jia K.-H."/>
            <person name="Nie S."/>
            <person name="Bao Y.-T."/>
            <person name="Zhang R.-G."/>
            <person name="Yun Q.-Z."/>
            <person name="Chai Y.-H."/>
            <person name="Lu J.-Y."/>
            <person name="Li Y."/>
            <person name="Zhao S.-W."/>
            <person name="Mao J.-F."/>
            <person name="Jia S.-G."/>
            <person name="Mao Y.-M."/>
        </authorList>
    </citation>
    <scope>NUCLEOTIDE SEQUENCE</scope>
    <source>
        <strain evidence="1">AT0</strain>
        <tissue evidence="1">Leaf</tissue>
    </source>
</reference>
<evidence type="ECO:0000313" key="2">
    <source>
        <dbReference type="Proteomes" id="UP000813462"/>
    </source>
</evidence>
<proteinExistence type="predicted"/>
<comment type="caution">
    <text evidence="1">The sequence shown here is derived from an EMBL/GenBank/DDBJ whole genome shotgun (WGS) entry which is preliminary data.</text>
</comment>
<dbReference type="AlphaFoldDB" id="A0A978V1Q5"/>
<dbReference type="Proteomes" id="UP000813462">
    <property type="component" value="Unassembled WGS sequence"/>
</dbReference>
<gene>
    <name evidence="1" type="ORF">FEM48_Zijuj07G0017100</name>
</gene>
<accession>A0A978V1Q5</accession>
<evidence type="ECO:0000313" key="1">
    <source>
        <dbReference type="EMBL" id="KAH7521288.1"/>
    </source>
</evidence>
<organism evidence="1 2">
    <name type="scientific">Ziziphus jujuba var. spinosa</name>
    <dbReference type="NCBI Taxonomy" id="714518"/>
    <lineage>
        <taxon>Eukaryota</taxon>
        <taxon>Viridiplantae</taxon>
        <taxon>Streptophyta</taxon>
        <taxon>Embryophyta</taxon>
        <taxon>Tracheophyta</taxon>
        <taxon>Spermatophyta</taxon>
        <taxon>Magnoliopsida</taxon>
        <taxon>eudicotyledons</taxon>
        <taxon>Gunneridae</taxon>
        <taxon>Pentapetalae</taxon>
        <taxon>rosids</taxon>
        <taxon>fabids</taxon>
        <taxon>Rosales</taxon>
        <taxon>Rhamnaceae</taxon>
        <taxon>Paliureae</taxon>
        <taxon>Ziziphus</taxon>
    </lineage>
</organism>